<feature type="domain" description="Sigma 54 modulation/S30EA ribosomal protein C-terminal" evidence="5">
    <location>
        <begin position="120"/>
        <end position="174"/>
    </location>
</feature>
<evidence type="ECO:0000313" key="6">
    <source>
        <dbReference type="EMBL" id="SPD72636.1"/>
    </source>
</evidence>
<dbReference type="GO" id="GO:0045900">
    <property type="term" value="P:negative regulation of translational elongation"/>
    <property type="evidence" value="ECO:0007669"/>
    <property type="project" value="TreeGrafter"/>
</dbReference>
<comment type="subcellular location">
    <subcellularLocation>
        <location evidence="4">Cytoplasm</location>
    </subcellularLocation>
</comment>
<keyword evidence="1 4" id="KW-0810">Translation regulation</keyword>
<dbReference type="Gene3D" id="3.30.160.100">
    <property type="entry name" value="Ribosome hibernation promotion factor-like"/>
    <property type="match status" value="1"/>
</dbReference>
<dbReference type="GO" id="GO:0022627">
    <property type="term" value="C:cytosolic small ribosomal subunit"/>
    <property type="evidence" value="ECO:0007669"/>
    <property type="project" value="TreeGrafter"/>
</dbReference>
<accession>A0A445MT48</accession>
<evidence type="ECO:0000256" key="3">
    <source>
        <dbReference type="ARBA" id="ARBA00041148"/>
    </source>
</evidence>
<comment type="subunit">
    <text evidence="2">Associates exclusively with 100S ribosomes, which are dimers of 70S ribosomes.</text>
</comment>
<dbReference type="Pfam" id="PF02482">
    <property type="entry name" value="Ribosomal_S30AE"/>
    <property type="match status" value="1"/>
</dbReference>
<dbReference type="CDD" id="cd00552">
    <property type="entry name" value="RaiA"/>
    <property type="match status" value="1"/>
</dbReference>
<protein>
    <recommendedName>
        <fullName evidence="3 4">Ribosome hibernation promoting factor</fullName>
        <shortName evidence="4">HPF</shortName>
    </recommendedName>
</protein>
<evidence type="ECO:0000259" key="5">
    <source>
        <dbReference type="Pfam" id="PF16321"/>
    </source>
</evidence>
<dbReference type="InterPro" id="IPR050574">
    <property type="entry name" value="HPF/YfiA_ribosome-assoc"/>
</dbReference>
<name>A0A445MT48_9BACT</name>
<dbReference type="AlphaFoldDB" id="A0A445MT48"/>
<sequence length="179" mass="20346">MDITVTFRHTEPIESLKAYAEEKVSKIKKYIDSPVEAHVVLTVEKFRHQADVSLTINGTRIKGVEETGDMYSAIDQVMDKIEKQVKRHLSKMRDRRSENQKEEPDVIGLETEETAAVSSEDLVIEVEKLVAKPMDAEEAAMQLNISRQDFLVFRNAKSMDINVIYKRANGNLGLVEPIN</sequence>
<dbReference type="NCBIfam" id="TIGR00741">
    <property type="entry name" value="yfiA"/>
    <property type="match status" value="1"/>
</dbReference>
<reference evidence="6" key="1">
    <citation type="submission" date="2018-01" db="EMBL/GenBank/DDBJ databases">
        <authorList>
            <person name="Regsiter A."/>
            <person name="William W."/>
        </authorList>
    </citation>
    <scope>NUCLEOTIDE SEQUENCE</scope>
    <source>
        <strain evidence="6">TRIP AH-1</strain>
    </source>
</reference>
<dbReference type="PANTHER" id="PTHR33231:SF1">
    <property type="entry name" value="30S RIBOSOMAL PROTEIN"/>
    <property type="match status" value="1"/>
</dbReference>
<dbReference type="Gene3D" id="3.30.505.50">
    <property type="entry name" value="Sigma 54 modulation/S30EA ribosomal protein, C-terminal domain"/>
    <property type="match status" value="1"/>
</dbReference>
<keyword evidence="4" id="KW-0963">Cytoplasm</keyword>
<evidence type="ECO:0000256" key="4">
    <source>
        <dbReference type="HAMAP-Rule" id="MF_00839"/>
    </source>
</evidence>
<dbReference type="InterPro" id="IPR036567">
    <property type="entry name" value="RHF-like"/>
</dbReference>
<comment type="function">
    <text evidence="4">Required for dimerization of active 70S ribosomes into 100S ribosomes in stationary phase; 100S ribosomes are translationally inactive and sometimes present during exponential growth.</text>
</comment>
<evidence type="ECO:0000256" key="1">
    <source>
        <dbReference type="ARBA" id="ARBA00022845"/>
    </source>
</evidence>
<proteinExistence type="inferred from homology"/>
<dbReference type="InterPro" id="IPR038416">
    <property type="entry name" value="Ribosom_S30AE_C_sf"/>
</dbReference>
<dbReference type="HAMAP" id="MF_00839">
    <property type="entry name" value="HPF"/>
    <property type="match status" value="1"/>
</dbReference>
<dbReference type="SUPFAM" id="SSF69754">
    <property type="entry name" value="Ribosome binding protein Y (YfiA homologue)"/>
    <property type="match status" value="1"/>
</dbReference>
<dbReference type="InterPro" id="IPR034694">
    <property type="entry name" value="HPF_long/plastid"/>
</dbReference>
<evidence type="ECO:0000256" key="2">
    <source>
        <dbReference type="ARBA" id="ARBA00038695"/>
    </source>
</evidence>
<dbReference type="EMBL" id="OJIN01000050">
    <property type="protein sequence ID" value="SPD72636.1"/>
    <property type="molecule type" value="Genomic_DNA"/>
</dbReference>
<dbReference type="PANTHER" id="PTHR33231">
    <property type="entry name" value="30S RIBOSOMAL PROTEIN"/>
    <property type="match status" value="1"/>
</dbReference>
<dbReference type="GO" id="GO:0043024">
    <property type="term" value="F:ribosomal small subunit binding"/>
    <property type="evidence" value="ECO:0007669"/>
    <property type="project" value="TreeGrafter"/>
</dbReference>
<comment type="similarity">
    <text evidence="4">Belongs to the HPF/YfiA ribosome-associated protein family. Long HPF subfamily.</text>
</comment>
<dbReference type="InterPro" id="IPR032528">
    <property type="entry name" value="Ribosom_S30AE_C"/>
</dbReference>
<comment type="subunit">
    <text evidence="4">Interacts with 100S ribosomes.</text>
</comment>
<gene>
    <name evidence="6" type="primary">raiA</name>
    <name evidence="4" type="synonym">hpf</name>
    <name evidence="6" type="ORF">PITCH_A1430020</name>
</gene>
<organism evidence="6">
    <name type="scientific">uncultured Desulfobacterium sp</name>
    <dbReference type="NCBI Taxonomy" id="201089"/>
    <lineage>
        <taxon>Bacteria</taxon>
        <taxon>Pseudomonadati</taxon>
        <taxon>Thermodesulfobacteriota</taxon>
        <taxon>Desulfobacteria</taxon>
        <taxon>Desulfobacterales</taxon>
        <taxon>Desulfobacteriaceae</taxon>
        <taxon>Desulfobacterium</taxon>
        <taxon>environmental samples</taxon>
    </lineage>
</organism>
<dbReference type="Pfam" id="PF16321">
    <property type="entry name" value="Ribosom_S30AE_C"/>
    <property type="match status" value="1"/>
</dbReference>
<dbReference type="InterPro" id="IPR003489">
    <property type="entry name" value="RHF/RaiA"/>
</dbReference>